<gene>
    <name evidence="3" type="ORF">A2917_02210</name>
</gene>
<feature type="compositionally biased region" description="Low complexity" evidence="1">
    <location>
        <begin position="34"/>
        <end position="49"/>
    </location>
</feature>
<feature type="transmembrane region" description="Helical" evidence="2">
    <location>
        <begin position="7"/>
        <end position="25"/>
    </location>
</feature>
<proteinExistence type="predicted"/>
<evidence type="ECO:0000256" key="1">
    <source>
        <dbReference type="SAM" id="MobiDB-lite"/>
    </source>
</evidence>
<keyword evidence="2" id="KW-0472">Membrane</keyword>
<name>A0A1F6XMF9_9BACT</name>
<organism evidence="3 4">
    <name type="scientific">Candidatus Nomurabacteria bacterium RIFCSPLOWO2_01_FULL_42_17</name>
    <dbReference type="NCBI Taxonomy" id="1801780"/>
    <lineage>
        <taxon>Bacteria</taxon>
        <taxon>Candidatus Nomuraibacteriota</taxon>
    </lineage>
</organism>
<dbReference type="STRING" id="1801780.A2917_02210"/>
<evidence type="ECO:0000256" key="2">
    <source>
        <dbReference type="SAM" id="Phobius"/>
    </source>
</evidence>
<sequence>MAKLKNIIIFVAIGAAFVLIYIFFIKPDPEPAGLVSSAVSSAGAPTPTSQSTPANGVDKAVTADFLNLLLSVKSIKLDDSIFADIAFTSLHDSSITLVQDGTEGRINPFAPLSN</sequence>
<evidence type="ECO:0000313" key="4">
    <source>
        <dbReference type="Proteomes" id="UP000178104"/>
    </source>
</evidence>
<reference evidence="3 4" key="1">
    <citation type="journal article" date="2016" name="Nat. Commun.">
        <title>Thousands of microbial genomes shed light on interconnected biogeochemical processes in an aquifer system.</title>
        <authorList>
            <person name="Anantharaman K."/>
            <person name="Brown C.T."/>
            <person name="Hug L.A."/>
            <person name="Sharon I."/>
            <person name="Castelle C.J."/>
            <person name="Probst A.J."/>
            <person name="Thomas B.C."/>
            <person name="Singh A."/>
            <person name="Wilkins M.J."/>
            <person name="Karaoz U."/>
            <person name="Brodie E.L."/>
            <person name="Williams K.H."/>
            <person name="Hubbard S.S."/>
            <person name="Banfield J.F."/>
        </authorList>
    </citation>
    <scope>NUCLEOTIDE SEQUENCE [LARGE SCALE GENOMIC DNA]</scope>
</reference>
<protein>
    <submittedName>
        <fullName evidence="3">Uncharacterized protein</fullName>
    </submittedName>
</protein>
<feature type="region of interest" description="Disordered" evidence="1">
    <location>
        <begin position="34"/>
        <end position="56"/>
    </location>
</feature>
<keyword evidence="2" id="KW-1133">Transmembrane helix</keyword>
<comment type="caution">
    <text evidence="3">The sequence shown here is derived from an EMBL/GenBank/DDBJ whole genome shotgun (WGS) entry which is preliminary data.</text>
</comment>
<dbReference type="EMBL" id="MFVE01000005">
    <property type="protein sequence ID" value="OGI95357.1"/>
    <property type="molecule type" value="Genomic_DNA"/>
</dbReference>
<dbReference type="Proteomes" id="UP000178104">
    <property type="component" value="Unassembled WGS sequence"/>
</dbReference>
<accession>A0A1F6XMF9</accession>
<keyword evidence="2" id="KW-0812">Transmembrane</keyword>
<evidence type="ECO:0000313" key="3">
    <source>
        <dbReference type="EMBL" id="OGI95357.1"/>
    </source>
</evidence>
<dbReference type="AlphaFoldDB" id="A0A1F6XMF9"/>